<organism evidence="3">
    <name type="scientific">hydrothermal vent metagenome</name>
    <dbReference type="NCBI Taxonomy" id="652676"/>
    <lineage>
        <taxon>unclassified sequences</taxon>
        <taxon>metagenomes</taxon>
        <taxon>ecological metagenomes</taxon>
    </lineage>
</organism>
<name>A0A3B1C364_9ZZZZ</name>
<feature type="domain" description="NADP-dependent oxidoreductase" evidence="2">
    <location>
        <begin position="16"/>
        <end position="305"/>
    </location>
</feature>
<dbReference type="PANTHER" id="PTHR43364:SF4">
    <property type="entry name" value="NAD(P)-LINKED OXIDOREDUCTASE SUPERFAMILY PROTEIN"/>
    <property type="match status" value="1"/>
</dbReference>
<keyword evidence="1" id="KW-0560">Oxidoreductase</keyword>
<dbReference type="InterPro" id="IPR023210">
    <property type="entry name" value="NADP_OxRdtase_dom"/>
</dbReference>
<dbReference type="CDD" id="cd19084">
    <property type="entry name" value="AKR_AKR11B1-like"/>
    <property type="match status" value="1"/>
</dbReference>
<dbReference type="Pfam" id="PF00248">
    <property type="entry name" value="Aldo_ket_red"/>
    <property type="match status" value="1"/>
</dbReference>
<gene>
    <name evidence="3" type="ORF">MNBD_NITROSPINAE01-1776</name>
</gene>
<dbReference type="GO" id="GO:0016491">
    <property type="term" value="F:oxidoreductase activity"/>
    <property type="evidence" value="ECO:0007669"/>
    <property type="project" value="UniProtKB-KW"/>
</dbReference>
<evidence type="ECO:0000256" key="1">
    <source>
        <dbReference type="ARBA" id="ARBA00023002"/>
    </source>
</evidence>
<evidence type="ECO:0000313" key="3">
    <source>
        <dbReference type="EMBL" id="VAX22532.1"/>
    </source>
</evidence>
<evidence type="ECO:0000259" key="2">
    <source>
        <dbReference type="Pfam" id="PF00248"/>
    </source>
</evidence>
<protein>
    <submittedName>
        <fullName evidence="3">Oxidoreductase</fullName>
    </submittedName>
</protein>
<feature type="non-terminal residue" evidence="3">
    <location>
        <position position="306"/>
    </location>
</feature>
<dbReference type="PANTHER" id="PTHR43364">
    <property type="entry name" value="NADH-SPECIFIC METHYLGLYOXAL REDUCTASE-RELATED"/>
    <property type="match status" value="1"/>
</dbReference>
<sequence>MKKQKLSKNSNFETAPIVYGAWSIGGPPFWDERDRNLSIKTIQTALDLGVNMIDTAPIYGFGRSEEIVGDAIKNRRDDVLLATKLGLCWKEENLATMYHDLSAKSVAEEVENSLRRLDTDHIDLYQIHWPDPDTSIDETMAALVKLQEQGKIVEIGVSNFDVKLLEMAQKVATITCVQPKYNLLERDIENSLLPYVINEGIGSIVYSPLASGLLTGKYDKNSIFTGWRGRGKLGIFREEALSVALEKVAKLKSYADEVEIPLTHLALRWVVAQKGVSAAIVGANTPEQVTDNVKAFDRDIPEAVFA</sequence>
<reference evidence="3" key="1">
    <citation type="submission" date="2018-06" db="EMBL/GenBank/DDBJ databases">
        <authorList>
            <person name="Zhirakovskaya E."/>
        </authorList>
    </citation>
    <scope>NUCLEOTIDE SEQUENCE</scope>
</reference>
<accession>A0A3B1C364</accession>
<dbReference type="InterPro" id="IPR036812">
    <property type="entry name" value="NAD(P)_OxRdtase_dom_sf"/>
</dbReference>
<dbReference type="SUPFAM" id="SSF51430">
    <property type="entry name" value="NAD(P)-linked oxidoreductase"/>
    <property type="match status" value="1"/>
</dbReference>
<proteinExistence type="predicted"/>
<dbReference type="EMBL" id="UOGC01000139">
    <property type="protein sequence ID" value="VAX22532.1"/>
    <property type="molecule type" value="Genomic_DNA"/>
</dbReference>
<dbReference type="GO" id="GO:0005829">
    <property type="term" value="C:cytosol"/>
    <property type="evidence" value="ECO:0007669"/>
    <property type="project" value="TreeGrafter"/>
</dbReference>
<dbReference type="InterPro" id="IPR050523">
    <property type="entry name" value="AKR_Detox_Biosynth"/>
</dbReference>
<dbReference type="AlphaFoldDB" id="A0A3B1C364"/>
<dbReference type="Gene3D" id="3.20.20.100">
    <property type="entry name" value="NADP-dependent oxidoreductase domain"/>
    <property type="match status" value="1"/>
</dbReference>